<proteinExistence type="predicted"/>
<dbReference type="EMBL" id="MF782455">
    <property type="protein sequence ID" value="ATZ81150.1"/>
    <property type="molecule type" value="Genomic_DNA"/>
</dbReference>
<accession>A0A2H4UW54</accession>
<protein>
    <submittedName>
        <fullName evidence="1">Uncharacterized protein</fullName>
    </submittedName>
</protein>
<gene>
    <name evidence="1" type="ORF">BMW23_1107</name>
</gene>
<evidence type="ECO:0000313" key="1">
    <source>
        <dbReference type="EMBL" id="ATZ81150.1"/>
    </source>
</evidence>
<name>A0A2H4UW54_9VIRU</name>
<evidence type="ECO:0000313" key="2">
    <source>
        <dbReference type="Proteomes" id="UP000240325"/>
    </source>
</evidence>
<sequence length="104" mass="12218">MPRFPPFEEIREFIMSSGQVSVNEIKNHFKMTGTGEIYLKNPKGDNIGFIVAFDINRGFYDYLRRFMKEEEDLYCGFAEKPDTTEYKGTHTYVPFMMTYGVKQS</sequence>
<organism evidence="1">
    <name type="scientific">Bodo saltans virus</name>
    <dbReference type="NCBI Taxonomy" id="2024608"/>
    <lineage>
        <taxon>Viruses</taxon>
        <taxon>Varidnaviria</taxon>
        <taxon>Bamfordvirae</taxon>
        <taxon>Nucleocytoviricota</taxon>
        <taxon>Megaviricetes</taxon>
        <taxon>Imitervirales</taxon>
        <taxon>Mimiviridae</taxon>
        <taxon>Klosneuvirinae</taxon>
        <taxon>Theiavirus</taxon>
        <taxon>Theiavirus salishense</taxon>
    </lineage>
</organism>
<reference evidence="1" key="1">
    <citation type="journal article" date="2017" name="Elife">
        <title>The kinetoplastid-infecting Bodo saltans virus (BsV), a window into the most abundant giant viruses in the sea.</title>
        <authorList>
            <person name="Deeg C.M."/>
            <person name="Chow C.-E.T."/>
            <person name="Suttle C.A."/>
        </authorList>
    </citation>
    <scope>NUCLEOTIDE SEQUENCE</scope>
    <source>
        <strain evidence="1">NG1</strain>
    </source>
</reference>
<dbReference type="Proteomes" id="UP000240325">
    <property type="component" value="Segment"/>
</dbReference>
<keyword evidence="2" id="KW-1185">Reference proteome</keyword>